<sequence length="175" mass="19823">MIDPNKEYHLEFNTPSELLCSDLQKLLGSIGISGGQLLRKNMYVLYLKDSEHIEDTLTYMGAQQCTIALMNIKIRKDMRNKANRVRNCDEANINKVVGAAIRQIQDIQWITQCGQLEALSPELQELAELRLENPELSLKELGELLSEPIGRSGVNHRFQKIAAFAEELRKRAADA</sequence>
<keyword evidence="3" id="KW-0131">Cell cycle</keyword>
<organism evidence="6 7">
    <name type="scientific">Ruminococcus callidus ATCC 27760</name>
    <dbReference type="NCBI Taxonomy" id="411473"/>
    <lineage>
        <taxon>Bacteria</taxon>
        <taxon>Bacillati</taxon>
        <taxon>Bacillota</taxon>
        <taxon>Clostridia</taxon>
        <taxon>Eubacteriales</taxon>
        <taxon>Oscillospiraceae</taxon>
        <taxon>Ruminococcus</taxon>
    </lineage>
</organism>
<dbReference type="SUPFAM" id="SSF55608">
    <property type="entry name" value="Homing endonucleases"/>
    <property type="match status" value="1"/>
</dbReference>
<dbReference type="Pfam" id="PF02650">
    <property type="entry name" value="HTH_WhiA"/>
    <property type="match status" value="1"/>
</dbReference>
<dbReference type="InterPro" id="IPR039518">
    <property type="entry name" value="WhiA_LAGLIDADG_dom"/>
</dbReference>
<dbReference type="NCBIfam" id="TIGR00647">
    <property type="entry name" value="DNA_bind_WhiA"/>
    <property type="match status" value="1"/>
</dbReference>
<dbReference type="InterPro" id="IPR027434">
    <property type="entry name" value="Homing_endonucl"/>
</dbReference>
<keyword evidence="1" id="KW-0132">Cell division</keyword>
<dbReference type="Proteomes" id="UP000016662">
    <property type="component" value="Unassembled WGS sequence"/>
</dbReference>
<protein>
    <submittedName>
        <fullName evidence="6">Putative BCR</fullName>
    </submittedName>
</protein>
<dbReference type="InterPro" id="IPR003802">
    <property type="entry name" value="Sporulation_regulator_WhiA"/>
</dbReference>
<dbReference type="Gene3D" id="3.10.28.10">
    <property type="entry name" value="Homing endonucleases"/>
    <property type="match status" value="1"/>
</dbReference>
<dbReference type="Pfam" id="PF14527">
    <property type="entry name" value="LAGLIDADG_WhiA"/>
    <property type="match status" value="1"/>
</dbReference>
<gene>
    <name evidence="6" type="ORF">RUMCAL_03128</name>
</gene>
<dbReference type="PANTHER" id="PTHR37307">
    <property type="entry name" value="CELL DIVISION PROTEIN WHIA-RELATED"/>
    <property type="match status" value="1"/>
</dbReference>
<dbReference type="eggNOG" id="COG1481">
    <property type="taxonomic scope" value="Bacteria"/>
</dbReference>
<comment type="caution">
    <text evidence="6">The sequence shown here is derived from an EMBL/GenBank/DDBJ whole genome shotgun (WGS) entry which is preliminary data.</text>
</comment>
<dbReference type="PANTHER" id="PTHR37307:SF1">
    <property type="entry name" value="CELL DIVISION PROTEIN WHIA-RELATED"/>
    <property type="match status" value="1"/>
</dbReference>
<evidence type="ECO:0000256" key="2">
    <source>
        <dbReference type="ARBA" id="ARBA00023125"/>
    </source>
</evidence>
<name>U2LNH8_9FIRM</name>
<dbReference type="GO" id="GO:0043937">
    <property type="term" value="P:regulation of sporulation"/>
    <property type="evidence" value="ECO:0007669"/>
    <property type="project" value="InterPro"/>
</dbReference>
<dbReference type="GO" id="GO:0051301">
    <property type="term" value="P:cell division"/>
    <property type="evidence" value="ECO:0007669"/>
    <property type="project" value="UniProtKB-KW"/>
</dbReference>
<dbReference type="AlphaFoldDB" id="U2LNH8"/>
<proteinExistence type="predicted"/>
<dbReference type="HOGENOM" id="CLU_053282_2_0_9"/>
<evidence type="ECO:0000256" key="1">
    <source>
        <dbReference type="ARBA" id="ARBA00022618"/>
    </source>
</evidence>
<evidence type="ECO:0000259" key="5">
    <source>
        <dbReference type="Pfam" id="PF14527"/>
    </source>
</evidence>
<reference evidence="6 7" key="1">
    <citation type="submission" date="2013-07" db="EMBL/GenBank/DDBJ databases">
        <authorList>
            <person name="Weinstock G."/>
            <person name="Sodergren E."/>
            <person name="Wylie T."/>
            <person name="Fulton L."/>
            <person name="Fulton R."/>
            <person name="Fronick C."/>
            <person name="O'Laughlin M."/>
            <person name="Godfrey J."/>
            <person name="Miner T."/>
            <person name="Herter B."/>
            <person name="Appelbaum E."/>
            <person name="Cordes M."/>
            <person name="Lek S."/>
            <person name="Wollam A."/>
            <person name="Pepin K.H."/>
            <person name="Palsikar V.B."/>
            <person name="Mitreva M."/>
            <person name="Wilson R.K."/>
        </authorList>
    </citation>
    <scope>NUCLEOTIDE SEQUENCE [LARGE SCALE GENOMIC DNA]</scope>
    <source>
        <strain evidence="6 7">ATCC 27760</strain>
    </source>
</reference>
<dbReference type="PATRIC" id="fig|411473.3.peg.2625"/>
<dbReference type="InterPro" id="IPR023054">
    <property type="entry name" value="Sporulation_regulator_WhiA_C"/>
</dbReference>
<dbReference type="STRING" id="411473.RUMCAL_03128"/>
<feature type="domain" description="Sporulation regulator WhiA C-terminal" evidence="4">
    <location>
        <begin position="82"/>
        <end position="164"/>
    </location>
</feature>
<evidence type="ECO:0000313" key="6">
    <source>
        <dbReference type="EMBL" id="ERJ88673.1"/>
    </source>
</evidence>
<dbReference type="EMBL" id="AWVF01000403">
    <property type="protein sequence ID" value="ERJ88673.1"/>
    <property type="molecule type" value="Genomic_DNA"/>
</dbReference>
<evidence type="ECO:0000313" key="7">
    <source>
        <dbReference type="Proteomes" id="UP000016662"/>
    </source>
</evidence>
<accession>U2LNH8</accession>
<evidence type="ECO:0000259" key="4">
    <source>
        <dbReference type="Pfam" id="PF02650"/>
    </source>
</evidence>
<evidence type="ECO:0000256" key="3">
    <source>
        <dbReference type="ARBA" id="ARBA00023306"/>
    </source>
</evidence>
<keyword evidence="7" id="KW-1185">Reference proteome</keyword>
<feature type="domain" description="WhiA LAGLIDADG-like" evidence="5">
    <location>
        <begin position="3"/>
        <end position="79"/>
    </location>
</feature>
<keyword evidence="2" id="KW-0238">DNA-binding</keyword>
<dbReference type="GO" id="GO:0003677">
    <property type="term" value="F:DNA binding"/>
    <property type="evidence" value="ECO:0007669"/>
    <property type="project" value="UniProtKB-KW"/>
</dbReference>